<proteinExistence type="predicted"/>
<comment type="catalytic activity">
    <reaction evidence="8">
        <text>ATP + H2O = ADP + phosphate + H(+)</text>
        <dbReference type="Rhea" id="RHEA:13065"/>
        <dbReference type="ChEBI" id="CHEBI:15377"/>
        <dbReference type="ChEBI" id="CHEBI:15378"/>
        <dbReference type="ChEBI" id="CHEBI:30616"/>
        <dbReference type="ChEBI" id="CHEBI:43474"/>
        <dbReference type="ChEBI" id="CHEBI:456216"/>
        <dbReference type="EC" id="5.6.2.4"/>
    </reaction>
</comment>
<dbReference type="InterPro" id="IPR014017">
    <property type="entry name" value="DNA_helicase_UvrD-like_C"/>
</dbReference>
<feature type="binding site" evidence="9">
    <location>
        <begin position="10"/>
        <end position="17"/>
    </location>
    <ligand>
        <name>ATP</name>
        <dbReference type="ChEBI" id="CHEBI:30616"/>
    </ligand>
</feature>
<dbReference type="Gene3D" id="3.40.50.300">
    <property type="entry name" value="P-loop containing nucleotide triphosphate hydrolases"/>
    <property type="match status" value="3"/>
</dbReference>
<reference evidence="12 13" key="1">
    <citation type="submission" date="2018-07" db="EMBL/GenBank/DDBJ databases">
        <title>Genomic Encyclopedia of Type Strains, Phase IV (KMG-IV): sequencing the most valuable type-strain genomes for metagenomic binning, comparative biology and taxonomic classification.</title>
        <authorList>
            <person name="Goeker M."/>
        </authorList>
    </citation>
    <scope>NUCLEOTIDE SEQUENCE [LARGE SCALE GENOMIC DNA]</scope>
    <source>
        <strain evidence="12 13">DSM 21410</strain>
    </source>
</reference>
<dbReference type="GO" id="GO:0000725">
    <property type="term" value="P:recombinational repair"/>
    <property type="evidence" value="ECO:0007669"/>
    <property type="project" value="TreeGrafter"/>
</dbReference>
<dbReference type="GO" id="GO:0005829">
    <property type="term" value="C:cytosol"/>
    <property type="evidence" value="ECO:0007669"/>
    <property type="project" value="TreeGrafter"/>
</dbReference>
<evidence type="ECO:0000256" key="8">
    <source>
        <dbReference type="ARBA" id="ARBA00048988"/>
    </source>
</evidence>
<keyword evidence="12" id="KW-0540">Nuclease</keyword>
<dbReference type="PANTHER" id="PTHR11070:SF67">
    <property type="entry name" value="DNA 3'-5' HELICASE"/>
    <property type="match status" value="1"/>
</dbReference>
<protein>
    <recommendedName>
        <fullName evidence="7">DNA 3'-5' helicase</fullName>
        <ecNumber evidence="7">5.6.2.4</ecNumber>
    </recommendedName>
</protein>
<gene>
    <name evidence="12" type="ORF">DES35_101159</name>
</gene>
<evidence type="ECO:0000313" key="13">
    <source>
        <dbReference type="Proteomes" id="UP000253517"/>
    </source>
</evidence>
<evidence type="ECO:0000256" key="4">
    <source>
        <dbReference type="ARBA" id="ARBA00022840"/>
    </source>
</evidence>
<dbReference type="GO" id="GO:0016887">
    <property type="term" value="F:ATP hydrolysis activity"/>
    <property type="evidence" value="ECO:0007669"/>
    <property type="project" value="RHEA"/>
</dbReference>
<keyword evidence="3 9" id="KW-0347">Helicase</keyword>
<evidence type="ECO:0000256" key="6">
    <source>
        <dbReference type="ARBA" id="ARBA00034617"/>
    </source>
</evidence>
<dbReference type="GO" id="GO:0003677">
    <property type="term" value="F:DNA binding"/>
    <property type="evidence" value="ECO:0007669"/>
    <property type="project" value="InterPro"/>
</dbReference>
<evidence type="ECO:0000256" key="3">
    <source>
        <dbReference type="ARBA" id="ARBA00022806"/>
    </source>
</evidence>
<keyword evidence="5" id="KW-0413">Isomerase</keyword>
<dbReference type="SUPFAM" id="SSF52540">
    <property type="entry name" value="P-loop containing nucleoside triphosphate hydrolases"/>
    <property type="match status" value="1"/>
</dbReference>
<evidence type="ECO:0000259" key="10">
    <source>
        <dbReference type="PROSITE" id="PS51198"/>
    </source>
</evidence>
<dbReference type="EMBL" id="QPJS01000001">
    <property type="protein sequence ID" value="RCX04889.1"/>
    <property type="molecule type" value="Genomic_DNA"/>
</dbReference>
<dbReference type="InterPro" id="IPR014016">
    <property type="entry name" value="UvrD-like_ATP-bd"/>
</dbReference>
<evidence type="ECO:0000259" key="11">
    <source>
        <dbReference type="PROSITE" id="PS51217"/>
    </source>
</evidence>
<keyword evidence="2 9" id="KW-0378">Hydrolase</keyword>
<keyword evidence="4 9" id="KW-0067">ATP-binding</keyword>
<dbReference type="InterPro" id="IPR027417">
    <property type="entry name" value="P-loop_NTPase"/>
</dbReference>
<dbReference type="GO" id="GO:0043138">
    <property type="term" value="F:3'-5' DNA helicase activity"/>
    <property type="evidence" value="ECO:0007669"/>
    <property type="project" value="UniProtKB-EC"/>
</dbReference>
<dbReference type="GO" id="GO:0004527">
    <property type="term" value="F:exonuclease activity"/>
    <property type="evidence" value="ECO:0007669"/>
    <property type="project" value="UniProtKB-KW"/>
</dbReference>
<evidence type="ECO:0000256" key="7">
    <source>
        <dbReference type="ARBA" id="ARBA00034808"/>
    </source>
</evidence>
<keyword evidence="13" id="KW-1185">Reference proteome</keyword>
<dbReference type="Gene3D" id="1.10.3170.10">
    <property type="entry name" value="Recbcd, chain B, domain 2"/>
    <property type="match status" value="1"/>
</dbReference>
<dbReference type="Pfam" id="PF00580">
    <property type="entry name" value="UvrD-helicase"/>
    <property type="match status" value="1"/>
</dbReference>
<dbReference type="Pfam" id="PF13361">
    <property type="entry name" value="UvrD_C"/>
    <property type="match status" value="1"/>
</dbReference>
<evidence type="ECO:0000256" key="1">
    <source>
        <dbReference type="ARBA" id="ARBA00022741"/>
    </source>
</evidence>
<dbReference type="PROSITE" id="PS51217">
    <property type="entry name" value="UVRD_HELICASE_CTER"/>
    <property type="match status" value="1"/>
</dbReference>
<feature type="domain" description="UvrD-like helicase ATP-binding" evidence="10">
    <location>
        <begin position="1"/>
        <end position="470"/>
    </location>
</feature>
<comment type="caution">
    <text evidence="12">The sequence shown here is derived from an EMBL/GenBank/DDBJ whole genome shotgun (WGS) entry which is preliminary data.</text>
</comment>
<name>A0A369A6I8_9FLAO</name>
<dbReference type="EC" id="5.6.2.4" evidence="7"/>
<evidence type="ECO:0000313" key="12">
    <source>
        <dbReference type="EMBL" id="RCX04889.1"/>
    </source>
</evidence>
<organism evidence="12 13">
    <name type="scientific">Schleiferia thermophila</name>
    <dbReference type="NCBI Taxonomy" id="884107"/>
    <lineage>
        <taxon>Bacteria</taxon>
        <taxon>Pseudomonadati</taxon>
        <taxon>Bacteroidota</taxon>
        <taxon>Flavobacteriia</taxon>
        <taxon>Flavobacteriales</taxon>
        <taxon>Schleiferiaceae</taxon>
        <taxon>Schleiferia</taxon>
    </lineage>
</organism>
<feature type="domain" description="UvrD-like helicase C-terminal" evidence="11">
    <location>
        <begin position="482"/>
        <end position="755"/>
    </location>
</feature>
<dbReference type="RefSeq" id="WP_114365538.1">
    <property type="nucleotide sequence ID" value="NZ_BHZF01000001.1"/>
</dbReference>
<accession>A0A369A6I8</accession>
<dbReference type="InterPro" id="IPR000212">
    <property type="entry name" value="DNA_helicase_UvrD/REP"/>
</dbReference>
<dbReference type="GO" id="GO:0005524">
    <property type="term" value="F:ATP binding"/>
    <property type="evidence" value="ECO:0007669"/>
    <property type="project" value="UniProtKB-UniRule"/>
</dbReference>
<keyword evidence="12" id="KW-0269">Exonuclease</keyword>
<comment type="catalytic activity">
    <reaction evidence="6">
        <text>Couples ATP hydrolysis with the unwinding of duplex DNA by translocating in the 3'-5' direction.</text>
        <dbReference type="EC" id="5.6.2.4"/>
    </reaction>
</comment>
<evidence type="ECO:0000256" key="2">
    <source>
        <dbReference type="ARBA" id="ARBA00022801"/>
    </source>
</evidence>
<evidence type="ECO:0000256" key="9">
    <source>
        <dbReference type="PROSITE-ProRule" id="PRU00560"/>
    </source>
</evidence>
<dbReference type="Proteomes" id="UP000253517">
    <property type="component" value="Unassembled WGS sequence"/>
</dbReference>
<dbReference type="AlphaFoldDB" id="A0A369A6I8"/>
<sequence length="1052" mass="121914">MDSPFVIYSASAGSGKTFTLASDYISICLTGPSNVHRQILAITFTNKAAEEMKERILKNLQKLAAGDSSENFQAFKAEIEKKTNLSDNILKKKAERVLFEILHDMSGFHVITIDKFFLKLYKAFTAELLTSWNKAPGVDETYIQTLAIDSLISELGTNSELTKFFEDYLNITFNDSEYIQDPTFILREITKKISDEKAELFLNNFQNINYEDFNNTITKLIEYKKKLLNEVNQINECTKKIFSKHNLKREDCSRGTLYKLFFEELSSEEINLNDTINKLQIISNKIKNNEFQSYLLNSSIKNIENINSLAKCFESSASKLLARLIKVRLIENILKLSSLLILLRDIEKKIKEVSEEENQVLLSEISATIHTFIRNEAADFIFEKLGNRYHYIFIDEFQDTSSRQWENIKPLAHEILAKNGTLKLIGDPKQSIYRFRNANSQLMIELLNHKKTPFNISPEKKVLDKNFRSAQEIVNFNNDFFSKIKKSIWNFEKDSYHDVVQNASSKEKGYVEIQALNSSTADEYEEATLNHVKEIIRDCIQRNYRYGDIAILVRSKAQGKKLADYFQQLNSNEQTFEKIPVSSQDSFAIKSNPKVKVLDNSLRLIKNPQDQLLKFKIAYDLIKLKIIDLNGQSEHQLYKEILNDNQCFFTYLLSTCKIQKNHSLLERIRYTSELRRIPVHELATQLVQFYFPNERQDPFIVAYLELVYDYVEKYRSSDIVGFLDYYTHQIDEDRSINASTTPDAVSIMTIHKAKGLEWPVVILPFFDYKTFQQEMQIIPLNPNRYFLGAALVHIYKNQNWPEEDDLEEMRKRYVQEQMEDAVNLMYVAFTRPKSELYISIKNKPYQDEISHLIKCTVFDGNPIASESSVYVKGVKATQKSKQQTEISPQPLQTETTTTHWRDKLKIARHYSLPQAQKISTGSKMHQILSQCNHLNDLKERIHSNALTFYERNILQKLVEFIDGNDELKAIYTAPKVVTERAILSNGQFVIPDAMALIGDVIKVVEYKTGHPSDAHLDQLRHYVHLLSQGGQKAEGYLLYLQEDGIEMRKISA</sequence>
<dbReference type="PANTHER" id="PTHR11070">
    <property type="entry name" value="UVRD / RECB / PCRA DNA HELICASE FAMILY MEMBER"/>
    <property type="match status" value="1"/>
</dbReference>
<dbReference type="PROSITE" id="PS51198">
    <property type="entry name" value="UVRD_HELICASE_ATP_BIND"/>
    <property type="match status" value="1"/>
</dbReference>
<evidence type="ECO:0000256" key="5">
    <source>
        <dbReference type="ARBA" id="ARBA00023235"/>
    </source>
</evidence>
<keyword evidence="1 9" id="KW-0547">Nucleotide-binding</keyword>